<evidence type="ECO:0000313" key="2">
    <source>
        <dbReference type="EMBL" id="MBA0577350.1"/>
    </source>
</evidence>
<keyword evidence="1" id="KW-0812">Transmembrane</keyword>
<reference evidence="2 3" key="1">
    <citation type="journal article" date="2019" name="Genome Biol. Evol.">
        <title>Insights into the evolution of the New World diploid cottons (Gossypium, subgenus Houzingenia) based on genome sequencing.</title>
        <authorList>
            <person name="Grover C.E."/>
            <person name="Arick M.A. 2nd"/>
            <person name="Thrash A."/>
            <person name="Conover J.L."/>
            <person name="Sanders W.S."/>
            <person name="Peterson D.G."/>
            <person name="Frelichowski J.E."/>
            <person name="Scheffler J.A."/>
            <person name="Scheffler B.E."/>
            <person name="Wendel J.F."/>
        </authorList>
    </citation>
    <scope>NUCLEOTIDE SEQUENCE [LARGE SCALE GENOMIC DNA]</scope>
    <source>
        <strain evidence="2">157</strain>
        <tissue evidence="2">Leaf</tissue>
    </source>
</reference>
<gene>
    <name evidence="2" type="ORF">Golob_023948</name>
</gene>
<keyword evidence="1" id="KW-1133">Transmembrane helix</keyword>
<keyword evidence="3" id="KW-1185">Reference proteome</keyword>
<proteinExistence type="predicted"/>
<keyword evidence="1" id="KW-0472">Membrane</keyword>
<feature type="transmembrane region" description="Helical" evidence="1">
    <location>
        <begin position="6"/>
        <end position="24"/>
    </location>
</feature>
<protein>
    <submittedName>
        <fullName evidence="2">Uncharacterized protein</fullName>
    </submittedName>
</protein>
<accession>A0A7J8NKG7</accession>
<dbReference type="AlphaFoldDB" id="A0A7J8NKG7"/>
<evidence type="ECO:0000313" key="3">
    <source>
        <dbReference type="Proteomes" id="UP000593572"/>
    </source>
</evidence>
<sequence>MTKPNSYSIVTMVICLIYLMSKWINTYFKLLPNIGISPTVDSLLERQTWCPP</sequence>
<name>A0A7J8NKG7_9ROSI</name>
<dbReference type="EMBL" id="JABEZX010355150">
    <property type="protein sequence ID" value="MBA0577350.1"/>
    <property type="molecule type" value="Genomic_DNA"/>
</dbReference>
<evidence type="ECO:0000256" key="1">
    <source>
        <dbReference type="SAM" id="Phobius"/>
    </source>
</evidence>
<organism evidence="2 3">
    <name type="scientific">Gossypium lobatum</name>
    <dbReference type="NCBI Taxonomy" id="34289"/>
    <lineage>
        <taxon>Eukaryota</taxon>
        <taxon>Viridiplantae</taxon>
        <taxon>Streptophyta</taxon>
        <taxon>Embryophyta</taxon>
        <taxon>Tracheophyta</taxon>
        <taxon>Spermatophyta</taxon>
        <taxon>Magnoliopsida</taxon>
        <taxon>eudicotyledons</taxon>
        <taxon>Gunneridae</taxon>
        <taxon>Pentapetalae</taxon>
        <taxon>rosids</taxon>
        <taxon>malvids</taxon>
        <taxon>Malvales</taxon>
        <taxon>Malvaceae</taxon>
        <taxon>Malvoideae</taxon>
        <taxon>Gossypium</taxon>
    </lineage>
</organism>
<comment type="caution">
    <text evidence="2">The sequence shown here is derived from an EMBL/GenBank/DDBJ whole genome shotgun (WGS) entry which is preliminary data.</text>
</comment>
<dbReference type="Proteomes" id="UP000593572">
    <property type="component" value="Unassembled WGS sequence"/>
</dbReference>